<sequence>MMNICGCWSCSEILTALSQVNLGIEELWRKKEEIKKAMQLEEDEKEYIQRELLVLTNHLIVIDESVSRKYAYVEENNKTIEEVEADYCKISKQLQAFLHLEVGLD</sequence>
<reference evidence="3" key="3">
    <citation type="submission" date="2020-12" db="UniProtKB">
        <authorList>
            <consortium name="EnsemblPlants"/>
        </authorList>
    </citation>
    <scope>IDENTIFICATION</scope>
</reference>
<dbReference type="EMBL" id="ABEU02000024">
    <property type="protein sequence ID" value="PNR28739.1"/>
    <property type="molecule type" value="Genomic_DNA"/>
</dbReference>
<dbReference type="InterPro" id="IPR033362">
    <property type="entry name" value="SSNA1_fam"/>
</dbReference>
<dbReference type="STRING" id="3218.A0A2K1IHI2"/>
<feature type="coiled-coil region" evidence="1">
    <location>
        <begin position="24"/>
        <end position="51"/>
    </location>
</feature>
<evidence type="ECO:0000256" key="1">
    <source>
        <dbReference type="SAM" id="Coils"/>
    </source>
</evidence>
<protein>
    <submittedName>
        <fullName evidence="2 3">Uncharacterized protein</fullName>
    </submittedName>
</protein>
<dbReference type="Gramene" id="Pp3c24_20250V3.1">
    <property type="protein sequence ID" value="Pp3c24_20250V3.1"/>
    <property type="gene ID" value="Pp3c24_20250"/>
</dbReference>
<keyword evidence="1" id="KW-0175">Coiled coil</keyword>
<accession>A0A2K1IHI2</accession>
<dbReference type="PANTHER" id="PTHR28661:SF1">
    <property type="entry name" value="MICROTUBULE NUCLEATION FACTOR SSNA1"/>
    <property type="match status" value="1"/>
</dbReference>
<organism evidence="2">
    <name type="scientific">Physcomitrium patens</name>
    <name type="common">Spreading-leaved earth moss</name>
    <name type="synonym">Physcomitrella patens</name>
    <dbReference type="NCBI Taxonomy" id="3218"/>
    <lineage>
        <taxon>Eukaryota</taxon>
        <taxon>Viridiplantae</taxon>
        <taxon>Streptophyta</taxon>
        <taxon>Embryophyta</taxon>
        <taxon>Bryophyta</taxon>
        <taxon>Bryophytina</taxon>
        <taxon>Bryopsida</taxon>
        <taxon>Funariidae</taxon>
        <taxon>Funariales</taxon>
        <taxon>Funariaceae</taxon>
        <taxon>Physcomitrium</taxon>
    </lineage>
</organism>
<dbReference type="Proteomes" id="UP000006727">
    <property type="component" value="Chromosome 24"/>
</dbReference>
<dbReference type="PANTHER" id="PTHR28661">
    <property type="entry name" value="SJOEGREN SYNDROME NUCLEAR AUTOANTIGEN 1"/>
    <property type="match status" value="1"/>
</dbReference>
<dbReference type="InParanoid" id="A0A2K1IHI2"/>
<dbReference type="AlphaFoldDB" id="A0A2K1IHI2"/>
<name>A0A2K1IHI2_PHYPA</name>
<gene>
    <name evidence="2" type="ORF">PHYPA_029332</name>
</gene>
<evidence type="ECO:0000313" key="3">
    <source>
        <dbReference type="EnsemblPlants" id="Pp3c24_20250V3.1"/>
    </source>
</evidence>
<reference evidence="2 4" key="2">
    <citation type="journal article" date="2018" name="Plant J.">
        <title>The Physcomitrella patens chromosome-scale assembly reveals moss genome structure and evolution.</title>
        <authorList>
            <person name="Lang D."/>
            <person name="Ullrich K.K."/>
            <person name="Murat F."/>
            <person name="Fuchs J."/>
            <person name="Jenkins J."/>
            <person name="Haas F.B."/>
            <person name="Piednoel M."/>
            <person name="Gundlach H."/>
            <person name="Van Bel M."/>
            <person name="Meyberg R."/>
            <person name="Vives C."/>
            <person name="Morata J."/>
            <person name="Symeonidi A."/>
            <person name="Hiss M."/>
            <person name="Muchero W."/>
            <person name="Kamisugi Y."/>
            <person name="Saleh O."/>
            <person name="Blanc G."/>
            <person name="Decker E.L."/>
            <person name="van Gessel N."/>
            <person name="Grimwood J."/>
            <person name="Hayes R.D."/>
            <person name="Graham S.W."/>
            <person name="Gunter L.E."/>
            <person name="McDaniel S.F."/>
            <person name="Hoernstein S.N.W."/>
            <person name="Larsson A."/>
            <person name="Li F.W."/>
            <person name="Perroud P.F."/>
            <person name="Phillips J."/>
            <person name="Ranjan P."/>
            <person name="Rokshar D.S."/>
            <person name="Rothfels C.J."/>
            <person name="Schneider L."/>
            <person name="Shu S."/>
            <person name="Stevenson D.W."/>
            <person name="Thummler F."/>
            <person name="Tillich M."/>
            <person name="Villarreal Aguilar J.C."/>
            <person name="Widiez T."/>
            <person name="Wong G.K."/>
            <person name="Wymore A."/>
            <person name="Zhang Y."/>
            <person name="Zimmer A.D."/>
            <person name="Quatrano R.S."/>
            <person name="Mayer K.F.X."/>
            <person name="Goodstein D."/>
            <person name="Casacuberta J.M."/>
            <person name="Vandepoele K."/>
            <person name="Reski R."/>
            <person name="Cuming A.C."/>
            <person name="Tuskan G.A."/>
            <person name="Maumus F."/>
            <person name="Salse J."/>
            <person name="Schmutz J."/>
            <person name="Rensing S.A."/>
        </authorList>
    </citation>
    <scope>NUCLEOTIDE SEQUENCE [LARGE SCALE GENOMIC DNA]</scope>
    <source>
        <strain evidence="3 4">cv. Gransden 2004</strain>
    </source>
</reference>
<dbReference type="PaxDb" id="3218-PP1S101_76V6.1"/>
<proteinExistence type="predicted"/>
<keyword evidence="4" id="KW-1185">Reference proteome</keyword>
<dbReference type="EnsemblPlants" id="Pp3c24_20250V3.1">
    <property type="protein sequence ID" value="Pp3c24_20250V3.1"/>
    <property type="gene ID" value="Pp3c24_20250"/>
</dbReference>
<reference evidence="2 4" key="1">
    <citation type="journal article" date="2008" name="Science">
        <title>The Physcomitrella genome reveals evolutionary insights into the conquest of land by plants.</title>
        <authorList>
            <person name="Rensing S."/>
            <person name="Lang D."/>
            <person name="Zimmer A."/>
            <person name="Terry A."/>
            <person name="Salamov A."/>
            <person name="Shapiro H."/>
            <person name="Nishiyama T."/>
            <person name="Perroud P.-F."/>
            <person name="Lindquist E."/>
            <person name="Kamisugi Y."/>
            <person name="Tanahashi T."/>
            <person name="Sakakibara K."/>
            <person name="Fujita T."/>
            <person name="Oishi K."/>
            <person name="Shin-I T."/>
            <person name="Kuroki Y."/>
            <person name="Toyoda A."/>
            <person name="Suzuki Y."/>
            <person name="Hashimoto A."/>
            <person name="Yamaguchi K."/>
            <person name="Sugano A."/>
            <person name="Kohara Y."/>
            <person name="Fujiyama A."/>
            <person name="Anterola A."/>
            <person name="Aoki S."/>
            <person name="Ashton N."/>
            <person name="Barbazuk W.B."/>
            <person name="Barker E."/>
            <person name="Bennetzen J."/>
            <person name="Bezanilla M."/>
            <person name="Blankenship R."/>
            <person name="Cho S.H."/>
            <person name="Dutcher S."/>
            <person name="Estelle M."/>
            <person name="Fawcett J.A."/>
            <person name="Gundlach H."/>
            <person name="Hanada K."/>
            <person name="Heyl A."/>
            <person name="Hicks K.A."/>
            <person name="Hugh J."/>
            <person name="Lohr M."/>
            <person name="Mayer K."/>
            <person name="Melkozernov A."/>
            <person name="Murata T."/>
            <person name="Nelson D."/>
            <person name="Pils B."/>
            <person name="Prigge M."/>
            <person name="Reiss B."/>
            <person name="Renner T."/>
            <person name="Rombauts S."/>
            <person name="Rushton P."/>
            <person name="Sanderfoot A."/>
            <person name="Schween G."/>
            <person name="Shiu S.-H."/>
            <person name="Stueber K."/>
            <person name="Theodoulou F.L."/>
            <person name="Tu H."/>
            <person name="Van de Peer Y."/>
            <person name="Verrier P.J."/>
            <person name="Waters E."/>
            <person name="Wood A."/>
            <person name="Yang L."/>
            <person name="Cove D."/>
            <person name="Cuming A."/>
            <person name="Hasebe M."/>
            <person name="Lucas S."/>
            <person name="Mishler D.B."/>
            <person name="Reski R."/>
            <person name="Grigoriev I."/>
            <person name="Quatrano R.S."/>
            <person name="Boore J.L."/>
        </authorList>
    </citation>
    <scope>NUCLEOTIDE SEQUENCE [LARGE SCALE GENOMIC DNA]</scope>
    <source>
        <strain evidence="3 4">cv. Gransden 2004</strain>
    </source>
</reference>
<evidence type="ECO:0000313" key="2">
    <source>
        <dbReference type="EMBL" id="PNR28739.1"/>
    </source>
</evidence>
<evidence type="ECO:0000313" key="4">
    <source>
        <dbReference type="Proteomes" id="UP000006727"/>
    </source>
</evidence>
<dbReference type="GO" id="GO:0036064">
    <property type="term" value="C:ciliary basal body"/>
    <property type="evidence" value="ECO:0000318"/>
    <property type="project" value="GO_Central"/>
</dbReference>